<sequence>VLLSVLVLCGSVYMLLATNLGVRLGFLVAWTGLWGWNLLMGIVWWFFGIGWVGHGPTWEVTHVSTNPEAVPIELVQELDNDITSPPDAGWEVVIEADAQATADAAVVCTGTDPRRLEAVNTCLFSASTDYRIHRVMRVGGERYRPLGIPDNAVTQYFIPSRGRPHYAAVQLQPYKPTPDVDPNKLGGDGKVVLPVAELDAAASIYTVIMVRDQGNRRLRPALAAIFSGLVFGLGCYHLHRRDQAVWAVREAAGS</sequence>
<keyword evidence="1" id="KW-0472">Membrane</keyword>
<proteinExistence type="predicted"/>
<evidence type="ECO:0000313" key="2">
    <source>
        <dbReference type="EMBL" id="SUZ89455.1"/>
    </source>
</evidence>
<dbReference type="EMBL" id="UINC01001816">
    <property type="protein sequence ID" value="SUZ89455.1"/>
    <property type="molecule type" value="Genomic_DNA"/>
</dbReference>
<organism evidence="2">
    <name type="scientific">marine metagenome</name>
    <dbReference type="NCBI Taxonomy" id="408172"/>
    <lineage>
        <taxon>unclassified sequences</taxon>
        <taxon>metagenomes</taxon>
        <taxon>ecological metagenomes</taxon>
    </lineage>
</organism>
<dbReference type="AlphaFoldDB" id="A0A381RCF0"/>
<protein>
    <submittedName>
        <fullName evidence="2">Uncharacterized protein</fullName>
    </submittedName>
</protein>
<gene>
    <name evidence="2" type="ORF">METZ01_LOCUS42309</name>
</gene>
<accession>A0A381RCF0</accession>
<keyword evidence="1" id="KW-1133">Transmembrane helix</keyword>
<name>A0A381RCF0_9ZZZZ</name>
<reference evidence="2" key="1">
    <citation type="submission" date="2018-05" db="EMBL/GenBank/DDBJ databases">
        <authorList>
            <person name="Lanie J.A."/>
            <person name="Ng W.-L."/>
            <person name="Kazmierczak K.M."/>
            <person name="Andrzejewski T.M."/>
            <person name="Davidsen T.M."/>
            <person name="Wayne K.J."/>
            <person name="Tettelin H."/>
            <person name="Glass J.I."/>
            <person name="Rusch D."/>
            <person name="Podicherti R."/>
            <person name="Tsui H.-C.T."/>
            <person name="Winkler M.E."/>
        </authorList>
    </citation>
    <scope>NUCLEOTIDE SEQUENCE</scope>
</reference>
<evidence type="ECO:0000256" key="1">
    <source>
        <dbReference type="SAM" id="Phobius"/>
    </source>
</evidence>
<keyword evidence="1" id="KW-0812">Transmembrane</keyword>
<feature type="non-terminal residue" evidence="2">
    <location>
        <position position="1"/>
    </location>
</feature>
<feature type="transmembrane region" description="Helical" evidence="1">
    <location>
        <begin position="27"/>
        <end position="47"/>
    </location>
</feature>